<feature type="transmembrane region" description="Helical" evidence="9">
    <location>
        <begin position="959"/>
        <end position="980"/>
    </location>
</feature>
<dbReference type="Pfam" id="PF00005">
    <property type="entry name" value="ABC_tran"/>
    <property type="match status" value="2"/>
</dbReference>
<evidence type="ECO:0000256" key="4">
    <source>
        <dbReference type="ARBA" id="ARBA00022741"/>
    </source>
</evidence>
<dbReference type="InterPro" id="IPR036640">
    <property type="entry name" value="ABC1_TM_sf"/>
</dbReference>
<keyword evidence="7 9" id="KW-0472">Membrane</keyword>
<reference evidence="12 13" key="1">
    <citation type="submission" date="2024-01" db="EMBL/GenBank/DDBJ databases">
        <authorList>
            <person name="Allen C."/>
            <person name="Tagirdzhanova G."/>
        </authorList>
    </citation>
    <scope>NUCLEOTIDE SEQUENCE [LARGE SCALE GENOMIC DNA]</scope>
    <source>
        <strain evidence="12 13">CBS 119000</strain>
    </source>
</reference>
<evidence type="ECO:0000259" key="10">
    <source>
        <dbReference type="PROSITE" id="PS50893"/>
    </source>
</evidence>
<feature type="transmembrane region" description="Helical" evidence="9">
    <location>
        <begin position="1041"/>
        <end position="1061"/>
    </location>
</feature>
<dbReference type="CDD" id="cd03249">
    <property type="entry name" value="ABC_MTABC3_MDL1_MDL2"/>
    <property type="match status" value="2"/>
</dbReference>
<feature type="transmembrane region" description="Helical" evidence="9">
    <location>
        <begin position="269"/>
        <end position="291"/>
    </location>
</feature>
<dbReference type="PANTHER" id="PTHR43394:SF27">
    <property type="entry name" value="ATP-DEPENDENT TRANSLOCASE ABCB1-LIKE"/>
    <property type="match status" value="1"/>
</dbReference>
<keyword evidence="13" id="KW-1185">Reference proteome</keyword>
<dbReference type="InterPro" id="IPR003439">
    <property type="entry name" value="ABC_transporter-like_ATP-bd"/>
</dbReference>
<feature type="transmembrane region" description="Helical" evidence="9">
    <location>
        <begin position="168"/>
        <end position="192"/>
    </location>
</feature>
<evidence type="ECO:0000256" key="5">
    <source>
        <dbReference type="ARBA" id="ARBA00022840"/>
    </source>
</evidence>
<dbReference type="InterPro" id="IPR017871">
    <property type="entry name" value="ABC_transporter-like_CS"/>
</dbReference>
<evidence type="ECO:0000256" key="8">
    <source>
        <dbReference type="SAM" id="MobiDB-lite"/>
    </source>
</evidence>
<keyword evidence="4" id="KW-0547">Nucleotide-binding</keyword>
<feature type="transmembrane region" description="Helical" evidence="9">
    <location>
        <begin position="854"/>
        <end position="881"/>
    </location>
</feature>
<feature type="transmembrane region" description="Helical" evidence="9">
    <location>
        <begin position="1073"/>
        <end position="1097"/>
    </location>
</feature>
<dbReference type="PROSITE" id="PS50929">
    <property type="entry name" value="ABC_TM1F"/>
    <property type="match status" value="2"/>
</dbReference>
<dbReference type="PANTHER" id="PTHR43394">
    <property type="entry name" value="ATP-DEPENDENT PERMEASE MDL1, MITOCHONDRIAL"/>
    <property type="match status" value="1"/>
</dbReference>
<feature type="domain" description="ABC transmembrane type-1" evidence="11">
    <location>
        <begin position="121"/>
        <end position="411"/>
    </location>
</feature>
<dbReference type="PROSITE" id="PS50893">
    <property type="entry name" value="ABC_TRANSPORTER_2"/>
    <property type="match status" value="2"/>
</dbReference>
<dbReference type="Gene3D" id="3.40.50.300">
    <property type="entry name" value="P-loop containing nucleotide triphosphate hydrolases"/>
    <property type="match status" value="2"/>
</dbReference>
<evidence type="ECO:0008006" key="14">
    <source>
        <dbReference type="Google" id="ProtNLM"/>
    </source>
</evidence>
<feature type="transmembrane region" description="Helical" evidence="9">
    <location>
        <begin position="244"/>
        <end position="263"/>
    </location>
</feature>
<evidence type="ECO:0000256" key="7">
    <source>
        <dbReference type="ARBA" id="ARBA00023136"/>
    </source>
</evidence>
<evidence type="ECO:0000256" key="1">
    <source>
        <dbReference type="ARBA" id="ARBA00004141"/>
    </source>
</evidence>
<feature type="region of interest" description="Disordered" evidence="8">
    <location>
        <begin position="29"/>
        <end position="57"/>
    </location>
</feature>
<dbReference type="PROSITE" id="PS00211">
    <property type="entry name" value="ABC_TRANSPORTER_1"/>
    <property type="match status" value="2"/>
</dbReference>
<feature type="transmembrane region" description="Helical" evidence="9">
    <location>
        <begin position="349"/>
        <end position="370"/>
    </location>
</feature>
<dbReference type="InterPro" id="IPR011527">
    <property type="entry name" value="ABC1_TM_dom"/>
</dbReference>
<dbReference type="Pfam" id="PF00664">
    <property type="entry name" value="ABC_membrane"/>
    <property type="match status" value="2"/>
</dbReference>
<evidence type="ECO:0000256" key="9">
    <source>
        <dbReference type="SAM" id="Phobius"/>
    </source>
</evidence>
<dbReference type="Gene3D" id="1.20.1560.10">
    <property type="entry name" value="ABC transporter type 1, transmembrane domain"/>
    <property type="match status" value="1"/>
</dbReference>
<accession>A0ABP0D926</accession>
<comment type="similarity">
    <text evidence="2">Belongs to the ABC transporter superfamily. ABCB family. Multidrug resistance exporter (TC 3.A.1.201) subfamily.</text>
</comment>
<dbReference type="InterPro" id="IPR003593">
    <property type="entry name" value="AAA+_ATPase"/>
</dbReference>
<feature type="transmembrane region" description="Helical" evidence="9">
    <location>
        <begin position="927"/>
        <end position="953"/>
    </location>
</feature>
<evidence type="ECO:0000256" key="2">
    <source>
        <dbReference type="ARBA" id="ARBA00007577"/>
    </source>
</evidence>
<keyword evidence="5" id="KW-0067">ATP-binding</keyword>
<dbReference type="EMBL" id="CAWUON010000003">
    <property type="protein sequence ID" value="CAK7263416.1"/>
    <property type="molecule type" value="Genomic_DNA"/>
</dbReference>
<dbReference type="SMART" id="SM00382">
    <property type="entry name" value="AAA"/>
    <property type="match status" value="2"/>
</dbReference>
<dbReference type="SUPFAM" id="SSF90123">
    <property type="entry name" value="ABC transporter transmembrane region"/>
    <property type="match status" value="2"/>
</dbReference>
<evidence type="ECO:0000259" key="11">
    <source>
        <dbReference type="PROSITE" id="PS50929"/>
    </source>
</evidence>
<keyword evidence="6 9" id="KW-1133">Transmembrane helix</keyword>
<feature type="domain" description="ABC transporter" evidence="10">
    <location>
        <begin position="446"/>
        <end position="691"/>
    </location>
</feature>
<proteinExistence type="inferred from homology"/>
<comment type="subcellular location">
    <subcellularLocation>
        <location evidence="1">Membrane</location>
        <topology evidence="1">Multi-pass membrane protein</topology>
    </subcellularLocation>
</comment>
<feature type="transmembrane region" description="Helical" evidence="9">
    <location>
        <begin position="809"/>
        <end position="830"/>
    </location>
</feature>
<dbReference type="CDD" id="cd18578">
    <property type="entry name" value="ABC_6TM_Pgp_ABCB1_D2_like"/>
    <property type="match status" value="1"/>
</dbReference>
<evidence type="ECO:0000313" key="13">
    <source>
        <dbReference type="Proteomes" id="UP001642502"/>
    </source>
</evidence>
<feature type="domain" description="ABC transporter" evidence="10">
    <location>
        <begin position="1136"/>
        <end position="1375"/>
    </location>
</feature>
<dbReference type="Proteomes" id="UP001642502">
    <property type="component" value="Unassembled WGS sequence"/>
</dbReference>
<feature type="transmembrane region" description="Helical" evidence="9">
    <location>
        <begin position="382"/>
        <end position="403"/>
    </location>
</feature>
<dbReference type="CDD" id="cd18577">
    <property type="entry name" value="ABC_6TM_Pgp_ABCB1_D1_like"/>
    <property type="match status" value="1"/>
</dbReference>
<feature type="transmembrane region" description="Helical" evidence="9">
    <location>
        <begin position="117"/>
        <end position="141"/>
    </location>
</feature>
<feature type="domain" description="ABC transmembrane type-1" evidence="11">
    <location>
        <begin position="811"/>
        <end position="1102"/>
    </location>
</feature>
<comment type="caution">
    <text evidence="12">The sequence shown here is derived from an EMBL/GenBank/DDBJ whole genome shotgun (WGS) entry which is preliminary data.</text>
</comment>
<dbReference type="InterPro" id="IPR027417">
    <property type="entry name" value="P-loop_NTPase"/>
</dbReference>
<name>A0ABP0D926_9PEZI</name>
<evidence type="ECO:0000256" key="3">
    <source>
        <dbReference type="ARBA" id="ARBA00022692"/>
    </source>
</evidence>
<evidence type="ECO:0000256" key="6">
    <source>
        <dbReference type="ARBA" id="ARBA00022989"/>
    </source>
</evidence>
<dbReference type="InterPro" id="IPR039421">
    <property type="entry name" value="Type_1_exporter"/>
</dbReference>
<gene>
    <name evidence="12" type="ORF">SEPCBS119000_000478</name>
</gene>
<sequence length="1382" mass="150261">MSSNHVPENALEAMAGSAAAEVSLAPAFEQISSQADDSSDDSSNKRQTHAKESDPVDALDLEKADSRVINGPNVAVKEDPYAHLPEDEAAILRLQVDTATVKVGFTTLYRYSTRTDIYILIISAICAIASGAALPLMTVIFGNLQGSFQKFFTDGLDADAFMSKLSHLVLYFVYLAIGEFITTYIFTVGFIYTGEHISGKIREHYLESCMQQNIAFFDNLGAGEVTTRITADTNLIQEGISEKVGLTLAAAATFFTAFIIGFVEYWKMTLILVSTLVALLLVMGSGSRFIVKYGKESVNAYAEGGSVAEEVLSSIRNCVAFGTQDRLAKQYDAYLVRAESAGFRVKASLGMLIAGMMCVLYLNYGLAFYVGTNFMFDGVIPLSKVLIIMMSVMIGAFTIGNVAPNIQAFTTGLAAAAKIYNTIDRISCLDPTSEEGDVIENLQGNIRLEHVKHIYPSRPEVVVMEDISLVIPAGKTTALVGASGSGKSTIVGLVERFYKPVKGTVYLDDHDISKLNLRWLRQNIALVQQEPVLFGTTIFQNIAHGLIGSKHEHVDDKEKEVLVHDAAKKANAHDFISALPEGYKTNVGERGFLLSGGQKQRIAIARAIVSDPKILLLDEATSALDTRSEGVVQAALDVASEGRTTITIAHRLSTIKDAHNIVVMSNGRIVEQGTHNELIEARGAYFNLVSAQSLETIDDEVTDADEDAELLRTISSANQGTATADAAALIDGPVSAAGGDANANKDLEAGGFLADPDDNIQEKLQHLNKRTSISSAISAARKQVEAEPNYSLGTLIKLIASFNRKEWKIMLVALFFAIIGGGGNTTQAVFFSKQISTLSVVITPANKDQVRHDAHFWCLMFLMLALVIFISFSIQGVIFAMCSERLVHRARDRAFRTMLRQDIAFFDKDENTSGALTSFLSTEVTHAAGLSGATLGTIFTVLTTLISALVVSIIIGWKLALVCTATIPVLLGCGFFRFWMLAHYNRRAKRAYDHSASYASEAITAIRTVASLTREEDVLNQYRESLATQLRASTKSILKSSTLYAASQSLTFLVLALGFWYGGKLLSQGAYTMFSFFLVFQAIIFGAQSAGTVFSFAPDMGKAKQASSELLKLFDRKVVIDSWSEEGAPVTSHEHIEFRNVHFNYPTRMEQPVLRGLDLIIEPGQYVALVGASGCGKSTTIALLERFYDPLSGGIYLDGKEISTLNVNEYRRGIALVSQEPTLYMGTIKENILLGAVDGMVVTDADIDFACREANIYDFIMSLPDGFNTLVGSKGTLLSGGQKQRIAIARALIRNPKILLLDEATSALDSESEKVVQAALDRAAKGRTAIAVAHRLSTIQKADVIYVFDQGRIVEKGTHVELMHRNGRYAELVNLQSLSKNN</sequence>
<protein>
    <recommendedName>
        <fullName evidence="14">ATP-binding protein cassette, subfamily B (MDR/TAP), member 1</fullName>
    </recommendedName>
</protein>
<evidence type="ECO:0000313" key="12">
    <source>
        <dbReference type="EMBL" id="CAK7263416.1"/>
    </source>
</evidence>
<organism evidence="12 13">
    <name type="scientific">Sporothrix epigloea</name>
    <dbReference type="NCBI Taxonomy" id="1892477"/>
    <lineage>
        <taxon>Eukaryota</taxon>
        <taxon>Fungi</taxon>
        <taxon>Dikarya</taxon>
        <taxon>Ascomycota</taxon>
        <taxon>Pezizomycotina</taxon>
        <taxon>Sordariomycetes</taxon>
        <taxon>Sordariomycetidae</taxon>
        <taxon>Ophiostomatales</taxon>
        <taxon>Ophiostomataceae</taxon>
        <taxon>Sporothrix</taxon>
    </lineage>
</organism>
<keyword evidence="3 9" id="KW-0812">Transmembrane</keyword>
<dbReference type="SUPFAM" id="SSF52540">
    <property type="entry name" value="P-loop containing nucleoside triphosphate hydrolases"/>
    <property type="match status" value="2"/>
</dbReference>